<dbReference type="InterPro" id="IPR004274">
    <property type="entry name" value="FCP1_dom"/>
</dbReference>
<protein>
    <recommendedName>
        <fullName evidence="2">protein-serine/threonine phosphatase</fullName>
        <ecNumber evidence="2">3.1.3.16</ecNumber>
    </recommendedName>
</protein>
<feature type="compositionally biased region" description="Polar residues" evidence="7">
    <location>
        <begin position="697"/>
        <end position="706"/>
    </location>
</feature>
<feature type="transmembrane region" description="Helical" evidence="8">
    <location>
        <begin position="207"/>
        <end position="226"/>
    </location>
</feature>
<reference evidence="11 12" key="1">
    <citation type="journal article" date="2013" name="Curr. Biol.">
        <title>The Genome of the Foraminiferan Reticulomyxa filosa.</title>
        <authorList>
            <person name="Glockner G."/>
            <person name="Hulsmann N."/>
            <person name="Schleicher M."/>
            <person name="Noegel A.A."/>
            <person name="Eichinger L."/>
            <person name="Gallinger C."/>
            <person name="Pawlowski J."/>
            <person name="Sierra R."/>
            <person name="Euteneuer U."/>
            <person name="Pillet L."/>
            <person name="Moustafa A."/>
            <person name="Platzer M."/>
            <person name="Groth M."/>
            <person name="Szafranski K."/>
            <person name="Schliwa M."/>
        </authorList>
    </citation>
    <scope>NUCLEOTIDE SEQUENCE [LARGE SCALE GENOMIC DNA]</scope>
</reference>
<feature type="domain" description="FCP1 homology" evidence="10">
    <location>
        <begin position="109"/>
        <end position="368"/>
    </location>
</feature>
<keyword evidence="8" id="KW-1133">Transmembrane helix</keyword>
<dbReference type="GO" id="GO:0008420">
    <property type="term" value="F:RNA polymerase II CTD heptapeptide repeat phosphatase activity"/>
    <property type="evidence" value="ECO:0007669"/>
    <property type="project" value="InterPro"/>
</dbReference>
<dbReference type="PROSITE" id="PS50969">
    <property type="entry name" value="FCP1"/>
    <property type="match status" value="1"/>
</dbReference>
<accession>X6NVM0</accession>
<feature type="region of interest" description="Disordered" evidence="7">
    <location>
        <begin position="678"/>
        <end position="708"/>
    </location>
</feature>
<dbReference type="InterPro" id="IPR036412">
    <property type="entry name" value="HAD-like_sf"/>
</dbReference>
<evidence type="ECO:0000256" key="2">
    <source>
        <dbReference type="ARBA" id="ARBA00013081"/>
    </source>
</evidence>
<evidence type="ECO:0000256" key="1">
    <source>
        <dbReference type="ARBA" id="ARBA00004123"/>
    </source>
</evidence>
<evidence type="ECO:0000256" key="4">
    <source>
        <dbReference type="ARBA" id="ARBA00023242"/>
    </source>
</evidence>
<dbReference type="InterPro" id="IPR023214">
    <property type="entry name" value="HAD_sf"/>
</dbReference>
<dbReference type="InterPro" id="IPR036420">
    <property type="entry name" value="BRCT_dom_sf"/>
</dbReference>
<dbReference type="Gene3D" id="3.40.50.1000">
    <property type="entry name" value="HAD superfamily/HAD-like"/>
    <property type="match status" value="1"/>
</dbReference>
<dbReference type="Pfam" id="PF12738">
    <property type="entry name" value="PTCB-BRCT"/>
    <property type="match status" value="1"/>
</dbReference>
<dbReference type="PANTHER" id="PTHR23081:SF36">
    <property type="entry name" value="RNA POLYMERASE II SUBUNIT A C-TERMINAL DOMAIN PHOSPHATASE"/>
    <property type="match status" value="1"/>
</dbReference>
<feature type="transmembrane region" description="Helical" evidence="8">
    <location>
        <begin position="182"/>
        <end position="201"/>
    </location>
</feature>
<evidence type="ECO:0000256" key="5">
    <source>
        <dbReference type="ARBA" id="ARBA00047761"/>
    </source>
</evidence>
<comment type="catalytic activity">
    <reaction evidence="6">
        <text>O-phospho-L-threonyl-[protein] + H2O = L-threonyl-[protein] + phosphate</text>
        <dbReference type="Rhea" id="RHEA:47004"/>
        <dbReference type="Rhea" id="RHEA-COMP:11060"/>
        <dbReference type="Rhea" id="RHEA-COMP:11605"/>
        <dbReference type="ChEBI" id="CHEBI:15377"/>
        <dbReference type="ChEBI" id="CHEBI:30013"/>
        <dbReference type="ChEBI" id="CHEBI:43474"/>
        <dbReference type="ChEBI" id="CHEBI:61977"/>
        <dbReference type="EC" id="3.1.3.16"/>
    </reaction>
</comment>
<keyword evidence="3" id="KW-0378">Hydrolase</keyword>
<evidence type="ECO:0000313" key="11">
    <source>
        <dbReference type="EMBL" id="ETO29918.1"/>
    </source>
</evidence>
<evidence type="ECO:0000259" key="9">
    <source>
        <dbReference type="PROSITE" id="PS50172"/>
    </source>
</evidence>
<dbReference type="EMBL" id="ASPP01005770">
    <property type="protein sequence ID" value="ETO29918.1"/>
    <property type="molecule type" value="Genomic_DNA"/>
</dbReference>
<evidence type="ECO:0000256" key="3">
    <source>
        <dbReference type="ARBA" id="ARBA00022801"/>
    </source>
</evidence>
<evidence type="ECO:0000256" key="7">
    <source>
        <dbReference type="SAM" id="MobiDB-lite"/>
    </source>
</evidence>
<keyword evidence="8" id="KW-0472">Membrane</keyword>
<feature type="compositionally biased region" description="Polar residues" evidence="7">
    <location>
        <begin position="613"/>
        <end position="622"/>
    </location>
</feature>
<gene>
    <name evidence="11" type="ORF">RFI_07200</name>
</gene>
<sequence length="917" mass="104284">MDALPVPGCPLGFFPPSLEKLNCSEKKLGEEDEGKKTLVYSLEQVKNELEMQLQERRAFEKQKEIPPPFYLNSTQLKIITSLSNHKNKLGHSVTLTTTEKLELRKQQLHNNKKLMLVLDLDHTLVHATKNPKAKELSQTHNPLSPFSDIHEIVFPQQNKDGKMEMVWSKNTKKKFQFLNIRFTHNTSTSFLFPFAIWHAFLFFHSNFSFILSIFMLLYLLVTPYWIKERPHLRTFLNVLRKDFDLAIYTMGIKSYVDEVLKIIDPTEEIFKQCVITREIHEQKYNLMKSNGQPSKGAAMEKSRLKRLSNLTIPCDESMTMVVDDTIQVWNSPGHVVSVPKFEFFPQGQEEGKNGDECEWNISNLLQRNNCNILLNVSNLLQAIHRVYYYPTVIAEAESRTLAFGMSDYLIQCQILNLHDCSVIYKQMKQMVFEKCVVAFAGAISKKSKLPQDDQLWKLVESHGGKCIDHLNDSVTHLICRSQTMTAQMSVCQSRFARVKMVHWTWVCQSIHALKPLDTSLFQLSNPPCVPVTTAMTLIDASDLSNRYVSKFGLKKNEVPSYLKDQIDVNKIQSMRCVAYLERVFNSKKSNEQDTETQKGKEKEEEQDKDKNKSNCTLSQTPARSIPSTIINISNNRRALRRPQATSNPRTASTTVAAVAVAVTAGTPEIQKKIKVLADDEHKSNNDSSCSKVGLKSKPTNAQQKTPSAVAKHFNVNTSTNAIATKLSISNIESHNKHGPSEYSPIPDVIKKIDNMCDSPSLNGRQQLGFEAAKKNLETSVKCLVQCYLEFHAKNAKKWASLTEICQYLCKQDISPIMLETLQICPNANQCACLLDIPCVISKVVNGQLWLAVEQQVESRLPSSLVAQNQNMAAIIVPFTNSHKHASVRKRKLQEMTSRIDQREILGEPLKVMRYLHY</sequence>
<name>X6NVM0_RETFI</name>
<dbReference type="PANTHER" id="PTHR23081">
    <property type="entry name" value="RNA POLYMERASE II CTD PHOSPHATASE"/>
    <property type="match status" value="1"/>
</dbReference>
<keyword evidence="4" id="KW-0539">Nucleus</keyword>
<dbReference type="SUPFAM" id="SSF56784">
    <property type="entry name" value="HAD-like"/>
    <property type="match status" value="1"/>
</dbReference>
<evidence type="ECO:0000313" key="12">
    <source>
        <dbReference type="Proteomes" id="UP000023152"/>
    </source>
</evidence>
<evidence type="ECO:0000259" key="10">
    <source>
        <dbReference type="PROSITE" id="PS50969"/>
    </source>
</evidence>
<dbReference type="Gene3D" id="3.40.50.10190">
    <property type="entry name" value="BRCT domain"/>
    <property type="match status" value="1"/>
</dbReference>
<dbReference type="SMART" id="SM00292">
    <property type="entry name" value="BRCT"/>
    <property type="match status" value="1"/>
</dbReference>
<keyword evidence="12" id="KW-1185">Reference proteome</keyword>
<dbReference type="Proteomes" id="UP000023152">
    <property type="component" value="Unassembled WGS sequence"/>
</dbReference>
<feature type="compositionally biased region" description="Low complexity" evidence="7">
    <location>
        <begin position="623"/>
        <end position="636"/>
    </location>
</feature>
<evidence type="ECO:0000256" key="8">
    <source>
        <dbReference type="SAM" id="Phobius"/>
    </source>
</evidence>
<dbReference type="SUPFAM" id="SSF52113">
    <property type="entry name" value="BRCT domain"/>
    <property type="match status" value="1"/>
</dbReference>
<evidence type="ECO:0000256" key="6">
    <source>
        <dbReference type="ARBA" id="ARBA00048336"/>
    </source>
</evidence>
<dbReference type="OrthoDB" id="10249888at2759"/>
<feature type="compositionally biased region" description="Basic and acidic residues" evidence="7">
    <location>
        <begin position="588"/>
        <end position="612"/>
    </location>
</feature>
<dbReference type="InterPro" id="IPR039189">
    <property type="entry name" value="Fcp1"/>
</dbReference>
<dbReference type="InterPro" id="IPR001357">
    <property type="entry name" value="BRCT_dom"/>
</dbReference>
<dbReference type="PROSITE" id="PS50172">
    <property type="entry name" value="BRCT"/>
    <property type="match status" value="1"/>
</dbReference>
<dbReference type="SMART" id="SM00577">
    <property type="entry name" value="CPDc"/>
    <property type="match status" value="1"/>
</dbReference>
<proteinExistence type="predicted"/>
<keyword evidence="8" id="KW-0812">Transmembrane</keyword>
<comment type="subcellular location">
    <subcellularLocation>
        <location evidence="1">Nucleus</location>
    </subcellularLocation>
</comment>
<comment type="catalytic activity">
    <reaction evidence="5">
        <text>O-phospho-L-seryl-[protein] + H2O = L-seryl-[protein] + phosphate</text>
        <dbReference type="Rhea" id="RHEA:20629"/>
        <dbReference type="Rhea" id="RHEA-COMP:9863"/>
        <dbReference type="Rhea" id="RHEA-COMP:11604"/>
        <dbReference type="ChEBI" id="CHEBI:15377"/>
        <dbReference type="ChEBI" id="CHEBI:29999"/>
        <dbReference type="ChEBI" id="CHEBI:43474"/>
        <dbReference type="ChEBI" id="CHEBI:83421"/>
        <dbReference type="EC" id="3.1.3.16"/>
    </reaction>
</comment>
<feature type="non-terminal residue" evidence="11">
    <location>
        <position position="917"/>
    </location>
</feature>
<feature type="domain" description="BRCT" evidence="9">
    <location>
        <begin position="427"/>
        <end position="523"/>
    </location>
</feature>
<comment type="caution">
    <text evidence="11">The sequence shown here is derived from an EMBL/GenBank/DDBJ whole genome shotgun (WGS) entry which is preliminary data.</text>
</comment>
<dbReference type="Pfam" id="PF03031">
    <property type="entry name" value="NIF"/>
    <property type="match status" value="1"/>
</dbReference>
<dbReference type="EC" id="3.1.3.16" evidence="2"/>
<feature type="region of interest" description="Disordered" evidence="7">
    <location>
        <begin position="588"/>
        <end position="653"/>
    </location>
</feature>
<dbReference type="GO" id="GO:0005634">
    <property type="term" value="C:nucleus"/>
    <property type="evidence" value="ECO:0007669"/>
    <property type="project" value="UniProtKB-SubCell"/>
</dbReference>
<organism evidence="11 12">
    <name type="scientific">Reticulomyxa filosa</name>
    <dbReference type="NCBI Taxonomy" id="46433"/>
    <lineage>
        <taxon>Eukaryota</taxon>
        <taxon>Sar</taxon>
        <taxon>Rhizaria</taxon>
        <taxon>Retaria</taxon>
        <taxon>Foraminifera</taxon>
        <taxon>Monothalamids</taxon>
        <taxon>Reticulomyxidae</taxon>
        <taxon>Reticulomyxa</taxon>
    </lineage>
</organism>
<dbReference type="AlphaFoldDB" id="X6NVM0"/>